<dbReference type="Gene3D" id="3.20.20.190">
    <property type="entry name" value="Phosphatidylinositol (PI) phosphodiesterase"/>
    <property type="match status" value="1"/>
</dbReference>
<name>A0A9P6CVB6_9AGAR</name>
<dbReference type="PANTHER" id="PTHR13593">
    <property type="match status" value="1"/>
</dbReference>
<protein>
    <submittedName>
        <fullName evidence="1">PLC-like phosphodiesterase</fullName>
    </submittedName>
</protein>
<reference evidence="1" key="1">
    <citation type="submission" date="2020-11" db="EMBL/GenBank/DDBJ databases">
        <authorList>
            <consortium name="DOE Joint Genome Institute"/>
            <person name="Ahrendt S."/>
            <person name="Riley R."/>
            <person name="Andreopoulos W."/>
            <person name="Labutti K."/>
            <person name="Pangilinan J."/>
            <person name="Ruiz-Duenas F.J."/>
            <person name="Barrasa J.M."/>
            <person name="Sanchez-Garcia M."/>
            <person name="Camarero S."/>
            <person name="Miyauchi S."/>
            <person name="Serrano A."/>
            <person name="Linde D."/>
            <person name="Babiker R."/>
            <person name="Drula E."/>
            <person name="Ayuso-Fernandez I."/>
            <person name="Pacheco R."/>
            <person name="Padilla G."/>
            <person name="Ferreira P."/>
            <person name="Barriuso J."/>
            <person name="Kellner H."/>
            <person name="Castanera R."/>
            <person name="Alfaro M."/>
            <person name="Ramirez L."/>
            <person name="Pisabarro A.G."/>
            <person name="Kuo A."/>
            <person name="Tritt A."/>
            <person name="Lipzen A."/>
            <person name="He G."/>
            <person name="Yan M."/>
            <person name="Ng V."/>
            <person name="Cullen D."/>
            <person name="Martin F."/>
            <person name="Rosso M.-N."/>
            <person name="Henrissat B."/>
            <person name="Hibbett D."/>
            <person name="Martinez A.T."/>
            <person name="Grigoriev I.V."/>
        </authorList>
    </citation>
    <scope>NUCLEOTIDE SEQUENCE</scope>
    <source>
        <strain evidence="1">CIRM-BRFM 674</strain>
    </source>
</reference>
<comment type="caution">
    <text evidence="1">The sequence shown here is derived from an EMBL/GenBank/DDBJ whole genome shotgun (WGS) entry which is preliminary data.</text>
</comment>
<dbReference type="GO" id="GO:0006629">
    <property type="term" value="P:lipid metabolic process"/>
    <property type="evidence" value="ECO:0007669"/>
    <property type="project" value="InterPro"/>
</dbReference>
<organism evidence="1 2">
    <name type="scientific">Pholiota conissans</name>
    <dbReference type="NCBI Taxonomy" id="109636"/>
    <lineage>
        <taxon>Eukaryota</taxon>
        <taxon>Fungi</taxon>
        <taxon>Dikarya</taxon>
        <taxon>Basidiomycota</taxon>
        <taxon>Agaricomycotina</taxon>
        <taxon>Agaricomycetes</taxon>
        <taxon>Agaricomycetidae</taxon>
        <taxon>Agaricales</taxon>
        <taxon>Agaricineae</taxon>
        <taxon>Strophariaceae</taxon>
        <taxon>Pholiota</taxon>
    </lineage>
</organism>
<evidence type="ECO:0000313" key="1">
    <source>
        <dbReference type="EMBL" id="KAF9474655.1"/>
    </source>
</evidence>
<dbReference type="InterPro" id="IPR051057">
    <property type="entry name" value="PI-PLC_domain"/>
</dbReference>
<dbReference type="InterPro" id="IPR017946">
    <property type="entry name" value="PLC-like_Pdiesterase_TIM-brl"/>
</dbReference>
<dbReference type="EMBL" id="MU155368">
    <property type="protein sequence ID" value="KAF9474655.1"/>
    <property type="molecule type" value="Genomic_DNA"/>
</dbReference>
<sequence>MSSYAVRAQESLQEVALREILHRGAPILGTFEDCVTTGRFSDWMADIPSDTKLVHMNLPGTHDTCTWNYTPAVQKSLERYTGPIPDSTVYRCQQHSIFKMLNEGIRVFDLRYAWNPGQDTIGFYHSLALLSPTTRMEDVFFGLYTWLDRHPTEAVLVSMNYEPGSGTRDDARLQEHLYNILHGELAKRYWIQTRGMLGTLGEARGKLTLIQRFNFDKLPGHLTERIGIHLDQKQWTVNGKSIALTYNAEKGHTAYIQDHYRLPPSPDSENPQMCVDEKFGVIKAHLEKAIDQNLHPDQLYISFASAAFRFEEPTLTPRAYATGNGEDVPKGINHELLAWLQSNQGKRFGIILFDFYDAIPGLLEAVIDQKVLSKI</sequence>
<evidence type="ECO:0000313" key="2">
    <source>
        <dbReference type="Proteomes" id="UP000807469"/>
    </source>
</evidence>
<gene>
    <name evidence="1" type="ORF">BDN70DRAFT_996919</name>
</gene>
<dbReference type="AlphaFoldDB" id="A0A9P6CVB6"/>
<dbReference type="GO" id="GO:0008081">
    <property type="term" value="F:phosphoric diester hydrolase activity"/>
    <property type="evidence" value="ECO:0007669"/>
    <property type="project" value="InterPro"/>
</dbReference>
<accession>A0A9P6CVB6</accession>
<dbReference type="SUPFAM" id="SSF51695">
    <property type="entry name" value="PLC-like phosphodiesterases"/>
    <property type="match status" value="1"/>
</dbReference>
<dbReference type="PROSITE" id="PS50007">
    <property type="entry name" value="PIPLC_X_DOMAIN"/>
    <property type="match status" value="1"/>
</dbReference>
<dbReference type="CDD" id="cd08586">
    <property type="entry name" value="PI-PLCc_BcPLC_like"/>
    <property type="match status" value="1"/>
</dbReference>
<dbReference type="Proteomes" id="UP000807469">
    <property type="component" value="Unassembled WGS sequence"/>
</dbReference>
<proteinExistence type="predicted"/>
<keyword evidence="2" id="KW-1185">Reference proteome</keyword>
<dbReference type="PANTHER" id="PTHR13593:SF116">
    <property type="entry name" value="PLC-LIKE PHOSPHODIESTERASE"/>
    <property type="match status" value="1"/>
</dbReference>
<dbReference type="OrthoDB" id="1046782at2759"/>